<evidence type="ECO:0008006" key="4">
    <source>
        <dbReference type="Google" id="ProtNLM"/>
    </source>
</evidence>
<keyword evidence="1" id="KW-0812">Transmembrane</keyword>
<feature type="transmembrane region" description="Helical" evidence="1">
    <location>
        <begin position="82"/>
        <end position="105"/>
    </location>
</feature>
<feature type="transmembrane region" description="Helical" evidence="1">
    <location>
        <begin position="50"/>
        <end position="70"/>
    </location>
</feature>
<dbReference type="InterPro" id="IPR036259">
    <property type="entry name" value="MFS_trans_sf"/>
</dbReference>
<proteinExistence type="predicted"/>
<evidence type="ECO:0000313" key="2">
    <source>
        <dbReference type="EMBL" id="GDY39931.1"/>
    </source>
</evidence>
<dbReference type="AlphaFoldDB" id="A0A4D4JT68"/>
<comment type="caution">
    <text evidence="2">The sequence shown here is derived from an EMBL/GenBank/DDBJ whole genome shotgun (WGS) entry which is preliminary data.</text>
</comment>
<dbReference type="RefSeq" id="WP_265584365.1">
    <property type="nucleotide sequence ID" value="NZ_BJHV01000001.1"/>
</dbReference>
<dbReference type="Proteomes" id="UP000299290">
    <property type="component" value="Unassembled WGS sequence"/>
</dbReference>
<name>A0A4D4JT68_9ACTN</name>
<keyword evidence="1" id="KW-1133">Transmembrane helix</keyword>
<evidence type="ECO:0000256" key="1">
    <source>
        <dbReference type="SAM" id="Phobius"/>
    </source>
</evidence>
<protein>
    <recommendedName>
        <fullName evidence="4">Major facilitator superfamily (MFS) profile domain-containing protein</fullName>
    </recommendedName>
</protein>
<keyword evidence="1" id="KW-0472">Membrane</keyword>
<accession>A0A4D4JT68</accession>
<dbReference type="Gene3D" id="1.20.1250.20">
    <property type="entry name" value="MFS general substrate transporter like domains"/>
    <property type="match status" value="1"/>
</dbReference>
<dbReference type="SUPFAM" id="SSF103473">
    <property type="entry name" value="MFS general substrate transporter"/>
    <property type="match status" value="1"/>
</dbReference>
<reference evidence="2 3" key="1">
    <citation type="journal article" date="2020" name="Int. J. Syst. Evol. Microbiol.">
        <title>Reclassification of Streptomyces castelarensis and Streptomyces sporoclivatus as later heterotypic synonyms of Streptomyces antimycoticus.</title>
        <authorList>
            <person name="Komaki H."/>
            <person name="Tamura T."/>
        </authorList>
    </citation>
    <scope>NUCLEOTIDE SEQUENCE [LARGE SCALE GENOMIC DNA]</scope>
    <source>
        <strain evidence="2 3">NBRC 12839</strain>
    </source>
</reference>
<evidence type="ECO:0000313" key="3">
    <source>
        <dbReference type="Proteomes" id="UP000299290"/>
    </source>
</evidence>
<feature type="transmembrane region" description="Helical" evidence="1">
    <location>
        <begin position="117"/>
        <end position="134"/>
    </location>
</feature>
<dbReference type="EMBL" id="BJHV01000001">
    <property type="protein sequence ID" value="GDY39931.1"/>
    <property type="molecule type" value="Genomic_DNA"/>
</dbReference>
<keyword evidence="3" id="KW-1185">Reference proteome</keyword>
<sequence>MAAMLGVGGVAGALVAPVLHRRLGSYGAIVAVFWALAVFAPVTVLVDSGYLIGVLFALMALFPPTANTAIMTDQLLRTPDELRGRLTSTLVLACGAAGAAGPALGGSLAQTVPGDRAILLCAAGMAAAAVLATASPTLRTLSRRHEEGQPTQAD</sequence>
<organism evidence="2 3">
    <name type="scientific">Streptomyces antimycoticus</name>
    <dbReference type="NCBI Taxonomy" id="68175"/>
    <lineage>
        <taxon>Bacteria</taxon>
        <taxon>Bacillati</taxon>
        <taxon>Actinomycetota</taxon>
        <taxon>Actinomycetes</taxon>
        <taxon>Kitasatosporales</taxon>
        <taxon>Streptomycetaceae</taxon>
        <taxon>Streptomyces</taxon>
        <taxon>Streptomyces violaceusniger group</taxon>
    </lineage>
</organism>
<gene>
    <name evidence="2" type="ORF">SANT12839_008130</name>
</gene>
<feature type="transmembrane region" description="Helical" evidence="1">
    <location>
        <begin position="23"/>
        <end position="44"/>
    </location>
</feature>